<dbReference type="Proteomes" id="UP000324022">
    <property type="component" value="Unassembled WGS sequence"/>
</dbReference>
<sequence length="115" mass="12624">MVLMGYLESTSTGIVRLTRKLEGSPASKARKEHFEAFIKRMELNGRLGGPQFDLPIKGSDWNEFWEQIQRDEAAGASQAASSAEGNAADEGSSNASQQPKSSSRSKLKSFLRNLF</sequence>
<accession>A0A5C3E0H1</accession>
<proteinExistence type="predicted"/>
<feature type="compositionally biased region" description="Low complexity" evidence="1">
    <location>
        <begin position="74"/>
        <end position="102"/>
    </location>
</feature>
<gene>
    <name evidence="2" type="ORF">UTRI_03635_B</name>
</gene>
<dbReference type="AlphaFoldDB" id="A0A5C3E0H1"/>
<reference evidence="2 3" key="1">
    <citation type="submission" date="2018-03" db="EMBL/GenBank/DDBJ databases">
        <authorList>
            <person name="Guldener U."/>
        </authorList>
    </citation>
    <scope>NUCLEOTIDE SEQUENCE [LARGE SCALE GENOMIC DNA]</scope>
    <source>
        <strain evidence="2 3">NBRC100155</strain>
    </source>
</reference>
<protein>
    <submittedName>
        <fullName evidence="2">Uncharacterized protein</fullName>
    </submittedName>
</protein>
<evidence type="ECO:0000313" key="3">
    <source>
        <dbReference type="Proteomes" id="UP000324022"/>
    </source>
</evidence>
<dbReference type="EMBL" id="OOIN01000006">
    <property type="protein sequence ID" value="SPO23835.1"/>
    <property type="molecule type" value="Genomic_DNA"/>
</dbReference>
<feature type="region of interest" description="Disordered" evidence="1">
    <location>
        <begin position="71"/>
        <end position="115"/>
    </location>
</feature>
<organism evidence="2 3">
    <name type="scientific">Ustilago trichophora</name>
    <dbReference type="NCBI Taxonomy" id="86804"/>
    <lineage>
        <taxon>Eukaryota</taxon>
        <taxon>Fungi</taxon>
        <taxon>Dikarya</taxon>
        <taxon>Basidiomycota</taxon>
        <taxon>Ustilaginomycotina</taxon>
        <taxon>Ustilaginomycetes</taxon>
        <taxon>Ustilaginales</taxon>
        <taxon>Ustilaginaceae</taxon>
        <taxon>Ustilago</taxon>
    </lineage>
</organism>
<evidence type="ECO:0000256" key="1">
    <source>
        <dbReference type="SAM" id="MobiDB-lite"/>
    </source>
</evidence>
<name>A0A5C3E0H1_9BASI</name>
<evidence type="ECO:0000313" key="2">
    <source>
        <dbReference type="EMBL" id="SPO23835.1"/>
    </source>
</evidence>
<keyword evidence="3" id="KW-1185">Reference proteome</keyword>